<organism evidence="2 3">
    <name type="scientific">Nyssa sinensis</name>
    <dbReference type="NCBI Taxonomy" id="561372"/>
    <lineage>
        <taxon>Eukaryota</taxon>
        <taxon>Viridiplantae</taxon>
        <taxon>Streptophyta</taxon>
        <taxon>Embryophyta</taxon>
        <taxon>Tracheophyta</taxon>
        <taxon>Spermatophyta</taxon>
        <taxon>Magnoliopsida</taxon>
        <taxon>eudicotyledons</taxon>
        <taxon>Gunneridae</taxon>
        <taxon>Pentapetalae</taxon>
        <taxon>asterids</taxon>
        <taxon>Cornales</taxon>
        <taxon>Nyssaceae</taxon>
        <taxon>Nyssa</taxon>
    </lineage>
</organism>
<reference evidence="2 3" key="1">
    <citation type="submission" date="2019-09" db="EMBL/GenBank/DDBJ databases">
        <title>A chromosome-level genome assembly of the Chinese tupelo Nyssa sinensis.</title>
        <authorList>
            <person name="Yang X."/>
            <person name="Kang M."/>
            <person name="Yang Y."/>
            <person name="Xiong H."/>
            <person name="Wang M."/>
            <person name="Zhang Z."/>
            <person name="Wang Z."/>
            <person name="Wu H."/>
            <person name="Ma T."/>
            <person name="Liu J."/>
            <person name="Xi Z."/>
        </authorList>
    </citation>
    <scope>NUCLEOTIDE SEQUENCE [LARGE SCALE GENOMIC DNA]</scope>
    <source>
        <strain evidence="2">J267</strain>
        <tissue evidence="2">Leaf</tissue>
    </source>
</reference>
<dbReference type="OrthoDB" id="1751576at2759"/>
<dbReference type="Pfam" id="PF26130">
    <property type="entry name" value="PB1-like"/>
    <property type="match status" value="1"/>
</dbReference>
<dbReference type="EMBL" id="CM018049">
    <property type="protein sequence ID" value="KAA8519239.1"/>
    <property type="molecule type" value="Genomic_DNA"/>
</dbReference>
<evidence type="ECO:0000313" key="3">
    <source>
        <dbReference type="Proteomes" id="UP000325577"/>
    </source>
</evidence>
<feature type="domain" description="PB1-like" evidence="1">
    <location>
        <begin position="2"/>
        <end position="92"/>
    </location>
</feature>
<evidence type="ECO:0000259" key="1">
    <source>
        <dbReference type="Pfam" id="PF26130"/>
    </source>
</evidence>
<dbReference type="InterPro" id="IPR058594">
    <property type="entry name" value="PB1-like_dom_pln"/>
</dbReference>
<dbReference type="AlphaFoldDB" id="A0A5J4ZMQ2"/>
<name>A0A5J4ZMQ2_9ASTE</name>
<proteinExistence type="predicted"/>
<evidence type="ECO:0000313" key="2">
    <source>
        <dbReference type="EMBL" id="KAA8519239.1"/>
    </source>
</evidence>
<dbReference type="Proteomes" id="UP000325577">
    <property type="component" value="Linkage Group LG6"/>
</dbReference>
<accession>A0A5J4ZMQ2</accession>
<protein>
    <recommendedName>
        <fullName evidence="1">PB1-like domain-containing protein</fullName>
    </recommendedName>
</protein>
<gene>
    <name evidence="2" type="ORF">F0562_013495</name>
</gene>
<sequence>MFTLEGHHGGQFVKVPQTLYVKGEVEFIHNVDVDLMSYFEMLDIVEQLGHPKTCKMYHSEKKVISIYIQNIVNGLKGEDNVQESHALMEHVTGNESENGSGSENDSDFEYFADGDKLDDVVLTDESLFEDLFDEFSVANEGSATDAGDSNRGLDSMKNPTNVIVDDEIKKDDIDIDGLKSPRNSDDELFIEYIEFNEDRDMESQT</sequence>
<keyword evidence="3" id="KW-1185">Reference proteome</keyword>